<evidence type="ECO:0000256" key="1">
    <source>
        <dbReference type="SAM" id="MobiDB-lite"/>
    </source>
</evidence>
<accession>A0A1E7FSW9</accession>
<reference evidence="3 4" key="1">
    <citation type="submission" date="2016-09" db="EMBL/GenBank/DDBJ databases">
        <title>Extensive genetic diversity and differential bi-allelic expression allows diatom success in the polar Southern Ocean.</title>
        <authorList>
            <consortium name="DOE Joint Genome Institute"/>
            <person name="Mock T."/>
            <person name="Otillar R.P."/>
            <person name="Strauss J."/>
            <person name="Dupont C."/>
            <person name="Frickenhaus S."/>
            <person name="Maumus F."/>
            <person name="Mcmullan M."/>
            <person name="Sanges R."/>
            <person name="Schmutz J."/>
            <person name="Toseland A."/>
            <person name="Valas R."/>
            <person name="Veluchamy A."/>
            <person name="Ward B.J."/>
            <person name="Allen A."/>
            <person name="Barry K."/>
            <person name="Falciatore A."/>
            <person name="Ferrante M."/>
            <person name="Fortunato A.E."/>
            <person name="Gloeckner G."/>
            <person name="Gruber A."/>
            <person name="Hipkin R."/>
            <person name="Janech M."/>
            <person name="Kroth P."/>
            <person name="Leese F."/>
            <person name="Lindquist E."/>
            <person name="Lyon B.R."/>
            <person name="Martin J."/>
            <person name="Mayer C."/>
            <person name="Parker M."/>
            <person name="Quesneville H."/>
            <person name="Raymond J."/>
            <person name="Uhlig C."/>
            <person name="Valentin K.U."/>
            <person name="Worden A.Z."/>
            <person name="Armbrust E.V."/>
            <person name="Bowler C."/>
            <person name="Green B."/>
            <person name="Moulton V."/>
            <person name="Van Oosterhout C."/>
            <person name="Grigoriev I."/>
        </authorList>
    </citation>
    <scope>NUCLEOTIDE SEQUENCE [LARGE SCALE GENOMIC DNA]</scope>
    <source>
        <strain evidence="3 4">CCMP1102</strain>
    </source>
</reference>
<dbReference type="Proteomes" id="UP000095751">
    <property type="component" value="Unassembled WGS sequence"/>
</dbReference>
<proteinExistence type="predicted"/>
<keyword evidence="2" id="KW-0812">Transmembrane</keyword>
<feature type="transmembrane region" description="Helical" evidence="2">
    <location>
        <begin position="104"/>
        <end position="123"/>
    </location>
</feature>
<feature type="compositionally biased region" description="Basic and acidic residues" evidence="1">
    <location>
        <begin position="190"/>
        <end position="206"/>
    </location>
</feature>
<feature type="transmembrane region" description="Helical" evidence="2">
    <location>
        <begin position="12"/>
        <end position="30"/>
    </location>
</feature>
<evidence type="ECO:0000313" key="3">
    <source>
        <dbReference type="EMBL" id="OEU20923.1"/>
    </source>
</evidence>
<organism evidence="3 4">
    <name type="scientific">Fragilariopsis cylindrus CCMP1102</name>
    <dbReference type="NCBI Taxonomy" id="635003"/>
    <lineage>
        <taxon>Eukaryota</taxon>
        <taxon>Sar</taxon>
        <taxon>Stramenopiles</taxon>
        <taxon>Ochrophyta</taxon>
        <taxon>Bacillariophyta</taxon>
        <taxon>Bacillariophyceae</taxon>
        <taxon>Bacillariophycidae</taxon>
        <taxon>Bacillariales</taxon>
        <taxon>Bacillariaceae</taxon>
        <taxon>Fragilariopsis</taxon>
    </lineage>
</organism>
<keyword evidence="4" id="KW-1185">Reference proteome</keyword>
<feature type="region of interest" description="Disordered" evidence="1">
    <location>
        <begin position="183"/>
        <end position="206"/>
    </location>
</feature>
<keyword evidence="2" id="KW-1133">Transmembrane helix</keyword>
<dbReference type="KEGG" id="fcy:FRACYDRAFT_234554"/>
<keyword evidence="2" id="KW-0472">Membrane</keyword>
<dbReference type="EMBL" id="KV784354">
    <property type="protein sequence ID" value="OEU20923.1"/>
    <property type="molecule type" value="Genomic_DNA"/>
</dbReference>
<protein>
    <submittedName>
        <fullName evidence="3">Uncharacterized protein</fullName>
    </submittedName>
</protein>
<feature type="transmembrane region" description="Helical" evidence="2">
    <location>
        <begin position="129"/>
        <end position="153"/>
    </location>
</feature>
<evidence type="ECO:0000256" key="2">
    <source>
        <dbReference type="SAM" id="Phobius"/>
    </source>
</evidence>
<gene>
    <name evidence="3" type="ORF">FRACYDRAFT_234554</name>
</gene>
<sequence>MTTKRISVKTKVSVLATGFAVCLAVDHIIHPKPLGLEYVVDVLPATVGLTLVALMYVFESDHIGIHYYMDHDYNITSDKPDPPQPQPLAAAIAFVDYAPTTAKLSVLLLFLGRTCLSYVAGLTKHPLPTYVIIFDVWFYPTMTILVISCQAYFSTKTSRQKLKQDMQNRFDLEMKLRRESAIFQQQQQQQHHDEQPNGHHETALSK</sequence>
<dbReference type="InParanoid" id="A0A1E7FSW9"/>
<evidence type="ECO:0000313" key="4">
    <source>
        <dbReference type="Proteomes" id="UP000095751"/>
    </source>
</evidence>
<name>A0A1E7FSW9_9STRA</name>
<dbReference type="AlphaFoldDB" id="A0A1E7FSW9"/>
<feature type="transmembrane region" description="Helical" evidence="2">
    <location>
        <begin position="42"/>
        <end position="58"/>
    </location>
</feature>